<accession>E2Z9Y7</accession>
<dbReference type="PROSITE" id="PS50893">
    <property type="entry name" value="ABC_TRANSPORTER_2"/>
    <property type="match status" value="1"/>
</dbReference>
<dbReference type="HOGENOM" id="CLU_000604_1_22_9"/>
<keyword evidence="11" id="KW-1185">Reference proteome</keyword>
<dbReference type="InterPro" id="IPR027417">
    <property type="entry name" value="P-loop_NTPase"/>
</dbReference>
<dbReference type="EMBL" id="AECS01000010">
    <property type="protein sequence ID" value="EFQ04749.1"/>
    <property type="molecule type" value="Genomic_DNA"/>
</dbReference>
<evidence type="ECO:0000313" key="10">
    <source>
        <dbReference type="EMBL" id="EFQ04749.1"/>
    </source>
</evidence>
<keyword evidence="3" id="KW-0813">Transport</keyword>
<dbReference type="Gene3D" id="3.40.50.300">
    <property type="entry name" value="P-loop containing nucleotide triphosphate hydrolases"/>
    <property type="match status" value="1"/>
</dbReference>
<evidence type="ECO:0000256" key="8">
    <source>
        <dbReference type="ARBA" id="ARBA00023136"/>
    </source>
</evidence>
<dbReference type="STRING" id="706434.HMPREF9429_00243"/>
<evidence type="ECO:0000256" key="2">
    <source>
        <dbReference type="ARBA" id="ARBA00005417"/>
    </source>
</evidence>
<dbReference type="Pfam" id="PF00005">
    <property type="entry name" value="ABC_tran"/>
    <property type="match status" value="1"/>
</dbReference>
<evidence type="ECO:0000259" key="9">
    <source>
        <dbReference type="PROSITE" id="PS50893"/>
    </source>
</evidence>
<dbReference type="GO" id="GO:0005524">
    <property type="term" value="F:ATP binding"/>
    <property type="evidence" value="ECO:0007669"/>
    <property type="project" value="UniProtKB-KW"/>
</dbReference>
<feature type="domain" description="ABC transporter" evidence="9">
    <location>
        <begin position="13"/>
        <end position="246"/>
    </location>
</feature>
<gene>
    <name evidence="10" type="ORF">HMPREF9429_00243</name>
</gene>
<comment type="subcellular location">
    <subcellularLocation>
        <location evidence="1">Cell membrane</location>
        <topology evidence="1">Peripheral membrane protein</topology>
    </subcellularLocation>
</comment>
<protein>
    <submittedName>
        <fullName evidence="10">ABC transporter, ATP-binding protein</fullName>
    </submittedName>
</protein>
<evidence type="ECO:0000256" key="5">
    <source>
        <dbReference type="ARBA" id="ARBA00022741"/>
    </source>
</evidence>
<keyword evidence="8" id="KW-0472">Membrane</keyword>
<comment type="caution">
    <text evidence="10">The sequence shown here is derived from an EMBL/GenBank/DDBJ whole genome shotgun (WGS) entry which is preliminary data.</text>
</comment>
<keyword evidence="5" id="KW-0547">Nucleotide-binding</keyword>
<dbReference type="Proteomes" id="UP000003195">
    <property type="component" value="Unassembled WGS sequence"/>
</dbReference>
<evidence type="ECO:0000256" key="1">
    <source>
        <dbReference type="ARBA" id="ARBA00004202"/>
    </source>
</evidence>
<evidence type="ECO:0000256" key="3">
    <source>
        <dbReference type="ARBA" id="ARBA00022448"/>
    </source>
</evidence>
<keyword evidence="4" id="KW-1003">Cell membrane</keyword>
<dbReference type="PANTHER" id="PTHR43553">
    <property type="entry name" value="HEAVY METAL TRANSPORTER"/>
    <property type="match status" value="1"/>
</dbReference>
<evidence type="ECO:0000313" key="11">
    <source>
        <dbReference type="Proteomes" id="UP000003195"/>
    </source>
</evidence>
<keyword evidence="6 10" id="KW-0067">ATP-binding</keyword>
<name>E2Z9Y7_9FIRM</name>
<dbReference type="GO" id="GO:0016887">
    <property type="term" value="F:ATP hydrolysis activity"/>
    <property type="evidence" value="ECO:0007669"/>
    <property type="project" value="InterPro"/>
</dbReference>
<dbReference type="SMART" id="SM00382">
    <property type="entry name" value="AAA"/>
    <property type="match status" value="1"/>
</dbReference>
<organism evidence="10 11">
    <name type="scientific">Megasphaera micronuciformis F0359</name>
    <dbReference type="NCBI Taxonomy" id="706434"/>
    <lineage>
        <taxon>Bacteria</taxon>
        <taxon>Bacillati</taxon>
        <taxon>Bacillota</taxon>
        <taxon>Negativicutes</taxon>
        <taxon>Veillonellales</taxon>
        <taxon>Veillonellaceae</taxon>
        <taxon>Megasphaera</taxon>
    </lineage>
</organism>
<dbReference type="AlphaFoldDB" id="E2Z9Y7"/>
<proteinExistence type="inferred from homology"/>
<dbReference type="eggNOG" id="COG1122">
    <property type="taxonomic scope" value="Bacteria"/>
</dbReference>
<evidence type="ECO:0000256" key="4">
    <source>
        <dbReference type="ARBA" id="ARBA00022475"/>
    </source>
</evidence>
<comment type="similarity">
    <text evidence="2">Belongs to the ABC transporter superfamily.</text>
</comment>
<dbReference type="GO" id="GO:0043190">
    <property type="term" value="C:ATP-binding cassette (ABC) transporter complex"/>
    <property type="evidence" value="ECO:0007669"/>
    <property type="project" value="TreeGrafter"/>
</dbReference>
<reference evidence="10 11" key="1">
    <citation type="submission" date="2010-08" db="EMBL/GenBank/DDBJ databases">
        <authorList>
            <person name="Weinstock G."/>
            <person name="Sodergren E."/>
            <person name="Clifton S."/>
            <person name="Fulton L."/>
            <person name="Fulton B."/>
            <person name="Courtney L."/>
            <person name="Fronick C."/>
            <person name="Harrison M."/>
            <person name="Strong C."/>
            <person name="Farmer C."/>
            <person name="Delahaunty K."/>
            <person name="Markovic C."/>
            <person name="Hall O."/>
            <person name="Minx P."/>
            <person name="Tomlinson C."/>
            <person name="Mitreva M."/>
            <person name="Hou S."/>
            <person name="Chen J."/>
            <person name="Wollam A."/>
            <person name="Pepin K.H."/>
            <person name="Johnson M."/>
            <person name="Bhonagiri V."/>
            <person name="Zhang X."/>
            <person name="Suruliraj S."/>
            <person name="Warren W."/>
            <person name="Chinwalla A."/>
            <person name="Mardis E.R."/>
            <person name="Wilson R.K."/>
        </authorList>
    </citation>
    <scope>NUCLEOTIDE SEQUENCE [LARGE SCALE GENOMIC DNA]</scope>
    <source>
        <strain evidence="10 11">F0359</strain>
    </source>
</reference>
<evidence type="ECO:0000256" key="7">
    <source>
        <dbReference type="ARBA" id="ARBA00022967"/>
    </source>
</evidence>
<dbReference type="CDD" id="cd03225">
    <property type="entry name" value="ABC_cobalt_CbiO_domain1"/>
    <property type="match status" value="1"/>
</dbReference>
<sequence length="283" mass="31531">MEGFLLFGGKKMLELKDVGFAYGNGVPVLENMNLIIREGEFIGLGGRNGCGKTTVTRLMMGLEKPSKGQILIDDRDVTATEPSERSRYIGYVFQRPERQMFRPTVAEEVAYGPEQAGRSKDEVEAAVVKALAETGLTEKAAEYPPNLNRSEKQRVAIASALAMNTQYIILDEPTSGQDNKEKRRLMELLSDLNRQGITVLLITHDMELLAEYCKRVIIIGNRTKAFDGTPEELFTRRDDLYELGLSRPDSVEMAMAVPGLPYCPTMEAFREALLARVKGARTC</sequence>
<dbReference type="InterPro" id="IPR003593">
    <property type="entry name" value="AAA+_ATPase"/>
</dbReference>
<dbReference type="InterPro" id="IPR015856">
    <property type="entry name" value="ABC_transpr_CbiO/EcfA_su"/>
</dbReference>
<dbReference type="InterPro" id="IPR050095">
    <property type="entry name" value="ECF_ABC_transporter_ATP-bd"/>
</dbReference>
<keyword evidence="7" id="KW-1278">Translocase</keyword>
<evidence type="ECO:0000256" key="6">
    <source>
        <dbReference type="ARBA" id="ARBA00022840"/>
    </source>
</evidence>
<dbReference type="InterPro" id="IPR003439">
    <property type="entry name" value="ABC_transporter-like_ATP-bd"/>
</dbReference>
<dbReference type="SUPFAM" id="SSF52540">
    <property type="entry name" value="P-loop containing nucleoside triphosphate hydrolases"/>
    <property type="match status" value="1"/>
</dbReference>
<dbReference type="GO" id="GO:0042626">
    <property type="term" value="F:ATPase-coupled transmembrane transporter activity"/>
    <property type="evidence" value="ECO:0007669"/>
    <property type="project" value="TreeGrafter"/>
</dbReference>
<dbReference type="FunFam" id="3.40.50.300:FF:000224">
    <property type="entry name" value="Energy-coupling factor transporter ATP-binding protein EcfA"/>
    <property type="match status" value="1"/>
</dbReference>